<dbReference type="EMBL" id="CP035494">
    <property type="protein sequence ID" value="QAY61657.1"/>
    <property type="molecule type" value="Genomic_DNA"/>
</dbReference>
<dbReference type="InterPro" id="IPR050109">
    <property type="entry name" value="HTH-type_TetR-like_transc_reg"/>
</dbReference>
<reference evidence="7 8" key="1">
    <citation type="submission" date="2019-01" db="EMBL/GenBank/DDBJ databases">
        <title>Genome sequencing of strain DFW100M-13.</title>
        <authorList>
            <person name="Heo J."/>
            <person name="Kim S.-J."/>
            <person name="Kim J.-S."/>
            <person name="Hong S.-B."/>
            <person name="Kwon S.-W."/>
        </authorList>
    </citation>
    <scope>NUCLEOTIDE SEQUENCE [LARGE SCALE GENOMIC DNA]</scope>
    <source>
        <strain evidence="7 8">DFW100M-13</strain>
    </source>
</reference>
<dbReference type="AlphaFoldDB" id="A0A4P6EN10"/>
<dbReference type="Pfam" id="PF13977">
    <property type="entry name" value="TetR_C_6"/>
    <property type="match status" value="1"/>
</dbReference>
<dbReference type="Proteomes" id="UP000293995">
    <property type="component" value="Chromosome"/>
</dbReference>
<gene>
    <name evidence="7" type="ORF">ET475_01915</name>
</gene>
<dbReference type="SUPFAM" id="SSF48498">
    <property type="entry name" value="Tetracyclin repressor-like, C-terminal domain"/>
    <property type="match status" value="1"/>
</dbReference>
<dbReference type="KEGG" id="mprt:ET475_01915"/>
<keyword evidence="1" id="KW-0678">Repressor</keyword>
<dbReference type="InterPro" id="IPR009057">
    <property type="entry name" value="Homeodomain-like_sf"/>
</dbReference>
<feature type="domain" description="HTH tetR-type" evidence="6">
    <location>
        <begin position="8"/>
        <end position="68"/>
    </location>
</feature>
<dbReference type="Gene3D" id="1.10.357.10">
    <property type="entry name" value="Tetracycline Repressor, domain 2"/>
    <property type="match status" value="1"/>
</dbReference>
<dbReference type="PROSITE" id="PS50977">
    <property type="entry name" value="HTH_TETR_2"/>
    <property type="match status" value="1"/>
</dbReference>
<evidence type="ECO:0000256" key="3">
    <source>
        <dbReference type="ARBA" id="ARBA00023125"/>
    </source>
</evidence>
<evidence type="ECO:0000256" key="1">
    <source>
        <dbReference type="ARBA" id="ARBA00022491"/>
    </source>
</evidence>
<evidence type="ECO:0000256" key="4">
    <source>
        <dbReference type="ARBA" id="ARBA00023163"/>
    </source>
</evidence>
<evidence type="ECO:0000256" key="5">
    <source>
        <dbReference type="PROSITE-ProRule" id="PRU00335"/>
    </source>
</evidence>
<keyword evidence="3 5" id="KW-0238">DNA-binding</keyword>
<feature type="DNA-binding region" description="H-T-H motif" evidence="5">
    <location>
        <begin position="31"/>
        <end position="50"/>
    </location>
</feature>
<keyword evidence="8" id="KW-1185">Reference proteome</keyword>
<evidence type="ECO:0000259" key="6">
    <source>
        <dbReference type="PROSITE" id="PS50977"/>
    </source>
</evidence>
<dbReference type="GO" id="GO:0000976">
    <property type="term" value="F:transcription cis-regulatory region binding"/>
    <property type="evidence" value="ECO:0007669"/>
    <property type="project" value="TreeGrafter"/>
</dbReference>
<dbReference type="InterPro" id="IPR036271">
    <property type="entry name" value="Tet_transcr_reg_TetR-rel_C_sf"/>
</dbReference>
<evidence type="ECO:0000313" key="8">
    <source>
        <dbReference type="Proteomes" id="UP000293995"/>
    </source>
</evidence>
<evidence type="ECO:0000256" key="2">
    <source>
        <dbReference type="ARBA" id="ARBA00023015"/>
    </source>
</evidence>
<dbReference type="PANTHER" id="PTHR30055:SF234">
    <property type="entry name" value="HTH-TYPE TRANSCRIPTIONAL REGULATOR BETI"/>
    <property type="match status" value="1"/>
</dbReference>
<name>A0A4P6EN10_9MICO</name>
<accession>A0A4P6EN10</accession>
<organism evidence="7 8">
    <name type="scientific">Microbacterium protaetiae</name>
    <dbReference type="NCBI Taxonomy" id="2509458"/>
    <lineage>
        <taxon>Bacteria</taxon>
        <taxon>Bacillati</taxon>
        <taxon>Actinomycetota</taxon>
        <taxon>Actinomycetes</taxon>
        <taxon>Micrococcales</taxon>
        <taxon>Microbacteriaceae</taxon>
        <taxon>Microbacterium</taxon>
    </lineage>
</organism>
<dbReference type="Pfam" id="PF00440">
    <property type="entry name" value="TetR_N"/>
    <property type="match status" value="1"/>
</dbReference>
<dbReference type="OrthoDB" id="9816296at2"/>
<dbReference type="InterPro" id="IPR039538">
    <property type="entry name" value="BetI_C"/>
</dbReference>
<keyword evidence="2" id="KW-0805">Transcription regulation</keyword>
<evidence type="ECO:0000313" key="7">
    <source>
        <dbReference type="EMBL" id="QAY61657.1"/>
    </source>
</evidence>
<proteinExistence type="predicted"/>
<dbReference type="InterPro" id="IPR001647">
    <property type="entry name" value="HTH_TetR"/>
</dbReference>
<dbReference type="PANTHER" id="PTHR30055">
    <property type="entry name" value="HTH-TYPE TRANSCRIPTIONAL REGULATOR RUTR"/>
    <property type="match status" value="1"/>
</dbReference>
<dbReference type="SUPFAM" id="SSF46689">
    <property type="entry name" value="Homeodomain-like"/>
    <property type="match status" value="1"/>
</dbReference>
<keyword evidence="4" id="KW-0804">Transcription</keyword>
<sequence>MPKAIDHDQRRRDIIDVTWKLIVKGGLEAATMREIASEAGFANGALKHYFPGKDDIIQGAYQLSMDRIVERLTESTKGLTGIDAFRAIVRATMPLDAESRDSARVLLAFWERGLSSDTIRDAYQGHLAGWRSDSLELIAQCRAQGLIDTDASDEEIVREMIYMNVGATVLSAITPDFSDRANLEAMIDGFFERLGVPRETGPGSE</sequence>
<protein>
    <submittedName>
        <fullName evidence="7">TetR/AcrR family transcriptional regulator</fullName>
    </submittedName>
</protein>
<dbReference type="GO" id="GO:0003700">
    <property type="term" value="F:DNA-binding transcription factor activity"/>
    <property type="evidence" value="ECO:0007669"/>
    <property type="project" value="TreeGrafter"/>
</dbReference>